<dbReference type="InterPro" id="IPR000792">
    <property type="entry name" value="Tscrpt_reg_LuxR_C"/>
</dbReference>
<evidence type="ECO:0000256" key="1">
    <source>
        <dbReference type="ARBA" id="ARBA00023015"/>
    </source>
</evidence>
<keyword evidence="1" id="KW-0805">Transcription regulation</keyword>
<dbReference type="PANTHER" id="PTHR44688:SF16">
    <property type="entry name" value="DNA-BINDING TRANSCRIPTIONAL ACTIVATOR DEVR_DOSR"/>
    <property type="match status" value="1"/>
</dbReference>
<reference evidence="8" key="1">
    <citation type="journal article" date="2019" name="Int. J. Syst. Evol. Microbiol.">
        <title>The Global Catalogue of Microorganisms (GCM) 10K type strain sequencing project: providing services to taxonomists for standard genome sequencing and annotation.</title>
        <authorList>
            <consortium name="The Broad Institute Genomics Platform"/>
            <consortium name="The Broad Institute Genome Sequencing Center for Infectious Disease"/>
            <person name="Wu L."/>
            <person name="Ma J."/>
        </authorList>
    </citation>
    <scope>NUCLEOTIDE SEQUENCE [LARGE SCALE GENOMIC DNA]</scope>
    <source>
        <strain evidence="8">JCM 19129</strain>
    </source>
</reference>
<keyword evidence="3" id="KW-0804">Transcription</keyword>
<dbReference type="CDD" id="cd06170">
    <property type="entry name" value="LuxR_C_like"/>
    <property type="match status" value="1"/>
</dbReference>
<organism evidence="7 8">
    <name type="scientific">Nesterenkonia rhizosphaerae</name>
    <dbReference type="NCBI Taxonomy" id="1348272"/>
    <lineage>
        <taxon>Bacteria</taxon>
        <taxon>Bacillati</taxon>
        <taxon>Actinomycetota</taxon>
        <taxon>Actinomycetes</taxon>
        <taxon>Micrococcales</taxon>
        <taxon>Micrococcaceae</taxon>
        <taxon>Nesterenkonia</taxon>
    </lineage>
</organism>
<evidence type="ECO:0000256" key="2">
    <source>
        <dbReference type="ARBA" id="ARBA00023125"/>
    </source>
</evidence>
<dbReference type="Gene3D" id="1.25.40.10">
    <property type="entry name" value="Tetratricopeptide repeat domain"/>
    <property type="match status" value="1"/>
</dbReference>
<dbReference type="PANTHER" id="PTHR44688">
    <property type="entry name" value="DNA-BINDING TRANSCRIPTIONAL ACTIVATOR DEVR_DOSR"/>
    <property type="match status" value="1"/>
</dbReference>
<keyword evidence="2" id="KW-0238">DNA-binding</keyword>
<dbReference type="RefSeq" id="WP_345477174.1">
    <property type="nucleotide sequence ID" value="NZ_BAABLW010000007.1"/>
</dbReference>
<comment type="caution">
    <text evidence="7">The sequence shown here is derived from an EMBL/GenBank/DDBJ whole genome shotgun (WGS) entry which is preliminary data.</text>
</comment>
<dbReference type="PROSITE" id="PS00622">
    <property type="entry name" value="HTH_LUXR_1"/>
    <property type="match status" value="1"/>
</dbReference>
<proteinExistence type="predicted"/>
<evidence type="ECO:0000313" key="7">
    <source>
        <dbReference type="EMBL" id="GAA4918118.1"/>
    </source>
</evidence>
<accession>A0ABP9FVW3</accession>
<protein>
    <recommendedName>
        <fullName evidence="6">HTH luxR-type domain-containing protein</fullName>
    </recommendedName>
</protein>
<dbReference type="InterPro" id="IPR036388">
    <property type="entry name" value="WH-like_DNA-bd_sf"/>
</dbReference>
<name>A0ABP9FVW3_9MICC</name>
<dbReference type="SUPFAM" id="SSF48452">
    <property type="entry name" value="TPR-like"/>
    <property type="match status" value="1"/>
</dbReference>
<dbReference type="PROSITE" id="PS50043">
    <property type="entry name" value="HTH_LUXR_2"/>
    <property type="match status" value="1"/>
</dbReference>
<dbReference type="SMART" id="SM00421">
    <property type="entry name" value="HTH_LUXR"/>
    <property type="match status" value="1"/>
</dbReference>
<dbReference type="InterPro" id="IPR011990">
    <property type="entry name" value="TPR-like_helical_dom_sf"/>
</dbReference>
<evidence type="ECO:0000256" key="5">
    <source>
        <dbReference type="SAM" id="MobiDB-lite"/>
    </source>
</evidence>
<gene>
    <name evidence="7" type="ORF">GCM10025790_12050</name>
</gene>
<keyword evidence="8" id="KW-1185">Reference proteome</keyword>
<feature type="coiled-coil region" evidence="4">
    <location>
        <begin position="464"/>
        <end position="491"/>
    </location>
</feature>
<feature type="compositionally biased region" description="Low complexity" evidence="5">
    <location>
        <begin position="807"/>
        <end position="817"/>
    </location>
</feature>
<feature type="region of interest" description="Disordered" evidence="5">
    <location>
        <begin position="796"/>
        <end position="819"/>
    </location>
</feature>
<dbReference type="PRINTS" id="PR00038">
    <property type="entry name" value="HTHLUXR"/>
</dbReference>
<dbReference type="EMBL" id="BAABLW010000007">
    <property type="protein sequence ID" value="GAA4918118.1"/>
    <property type="molecule type" value="Genomic_DNA"/>
</dbReference>
<feature type="domain" description="HTH luxR-type" evidence="6">
    <location>
        <begin position="818"/>
        <end position="880"/>
    </location>
</feature>
<dbReference type="Gene3D" id="1.10.10.10">
    <property type="entry name" value="Winged helix-like DNA-binding domain superfamily/Winged helix DNA-binding domain"/>
    <property type="match status" value="1"/>
</dbReference>
<evidence type="ECO:0000256" key="3">
    <source>
        <dbReference type="ARBA" id="ARBA00023163"/>
    </source>
</evidence>
<dbReference type="InterPro" id="IPR016032">
    <property type="entry name" value="Sig_transdc_resp-reg_C-effctor"/>
</dbReference>
<evidence type="ECO:0000313" key="8">
    <source>
        <dbReference type="Proteomes" id="UP001500368"/>
    </source>
</evidence>
<dbReference type="SUPFAM" id="SSF46894">
    <property type="entry name" value="C-terminal effector domain of the bipartite response regulators"/>
    <property type="match status" value="1"/>
</dbReference>
<evidence type="ECO:0000256" key="4">
    <source>
        <dbReference type="SAM" id="Coils"/>
    </source>
</evidence>
<evidence type="ECO:0000259" key="6">
    <source>
        <dbReference type="PROSITE" id="PS50043"/>
    </source>
</evidence>
<dbReference type="Proteomes" id="UP001500368">
    <property type="component" value="Unassembled WGS sequence"/>
</dbReference>
<dbReference type="Pfam" id="PF00196">
    <property type="entry name" value="GerE"/>
    <property type="match status" value="1"/>
</dbReference>
<keyword evidence="4" id="KW-0175">Coiled coil</keyword>
<sequence>MVELARHADLERLNTLLVHHHVAALTGRIGSGTSLLLRSLEKRWAGRTVQIPYHRAEAAIQRSGLDIVLAGLRSLDAENFSIDVEGQNIPAFDLASTVLKALPSAEIPDNTLIIIPGCDDMDDTSQAALGHLLRRMSDPRVRIVISARRITDKSPFAGIPHLDLRTLRREEMIDLAHRATAKRICPAAAALAVRAAAGRPHALGLILQDMTESQQAGNFAMSVPLRLGPEAVSLAHDIVGQLDGTLEYILKMLSLAPLTCFSALQREIPDAALHVAELESRGVVERRGSLLMMTDELVRSAMHWSMSGSTRNALHQKLINSCSEHHVEMGNWHRSFLELDEQTAAALAANALSLVRGGLVDAGIELIERSISLCAEASALGERLTDLAEALIDRGEFVFAARYLQFARESTECPVTVRARGLEIQLEYLQSQTLPNRLLNNWTRGERSAAPREVARLQLILGHLHCDRREVAEARQLLKEAEALKEHFSLDEKQLHDGLRMSIDAVRGDDQLALARFNELSALESDELSPQYLLNMASALMLTEHYESARACLDVLMHTRSDNATWAVQAMYLKIEIAIRVGQIGHAMVLLDSLTDGLHPEHGVRRDRLLLMQCWQLLMSGRASDAEEKEAELAAYANKTGNGAMLAALSALQGSYLLRVGLHAEAARHLQRCDERCPGELNPNQYRHEPDLIEALIRCNRREHAALVLQRLRTRATRAPSDWAQSAIKRCEALLATGQQSVELLQDALRDHRGSVYTQALLHTALADRLATLGLASRSRDHTLIAASLFREIGAKQPVIPEPPSRPGSGASRSFPPELSNLSDEERLVAELVKAGLKNREIAARIYVSLRTVELRLTSVYRKLGVSSRTELVARLAGTPVREDVKSPSPHPSNS</sequence>